<dbReference type="AlphaFoldDB" id="A0AAN7U9F1"/>
<evidence type="ECO:0000256" key="5">
    <source>
        <dbReference type="ARBA" id="ARBA00022490"/>
    </source>
</evidence>
<feature type="compositionally biased region" description="Acidic residues" evidence="19">
    <location>
        <begin position="382"/>
        <end position="411"/>
    </location>
</feature>
<comment type="subcellular location">
    <subcellularLocation>
        <location evidence="2">Cytoplasm</location>
    </subcellularLocation>
</comment>
<keyword evidence="7" id="KW-0723">Serine/threonine-protein kinase</keyword>
<evidence type="ECO:0000256" key="1">
    <source>
        <dbReference type="ARBA" id="ARBA00001946"/>
    </source>
</evidence>
<evidence type="ECO:0000259" key="20">
    <source>
        <dbReference type="SMART" id="SM00090"/>
    </source>
</evidence>
<feature type="region of interest" description="Disordered" evidence="19">
    <location>
        <begin position="459"/>
        <end position="485"/>
    </location>
</feature>
<evidence type="ECO:0000256" key="19">
    <source>
        <dbReference type="SAM" id="MobiDB-lite"/>
    </source>
</evidence>
<dbReference type="Gene3D" id="1.10.10.10">
    <property type="entry name" value="Winged helix-like DNA-binding domain superfamily/Winged helix DNA-binding domain"/>
    <property type="match status" value="1"/>
</dbReference>
<comment type="catalytic activity">
    <reaction evidence="15">
        <text>L-threonyl-[protein] + ATP = O-phospho-L-threonyl-[protein] + ADP + H(+)</text>
        <dbReference type="Rhea" id="RHEA:46608"/>
        <dbReference type="Rhea" id="RHEA-COMP:11060"/>
        <dbReference type="Rhea" id="RHEA-COMP:11605"/>
        <dbReference type="ChEBI" id="CHEBI:15378"/>
        <dbReference type="ChEBI" id="CHEBI:30013"/>
        <dbReference type="ChEBI" id="CHEBI:30616"/>
        <dbReference type="ChEBI" id="CHEBI:61977"/>
        <dbReference type="ChEBI" id="CHEBI:456216"/>
        <dbReference type="EC" id="2.7.11.1"/>
    </reaction>
</comment>
<feature type="compositionally biased region" description="Basic and acidic residues" evidence="19">
    <location>
        <begin position="462"/>
        <end position="485"/>
    </location>
</feature>
<dbReference type="GO" id="GO:0046872">
    <property type="term" value="F:metal ion binding"/>
    <property type="evidence" value="ECO:0007669"/>
    <property type="project" value="UniProtKB-KW"/>
</dbReference>
<evidence type="ECO:0000256" key="15">
    <source>
        <dbReference type="ARBA" id="ARBA00047899"/>
    </source>
</evidence>
<dbReference type="Gene3D" id="1.10.510.10">
    <property type="entry name" value="Transferase(Phosphotransferase) domain 1"/>
    <property type="match status" value="1"/>
</dbReference>
<evidence type="ECO:0000256" key="14">
    <source>
        <dbReference type="ARBA" id="ARBA00022842"/>
    </source>
</evidence>
<organism evidence="21 22">
    <name type="scientific">Dictyostelium firmibasis</name>
    <dbReference type="NCBI Taxonomy" id="79012"/>
    <lineage>
        <taxon>Eukaryota</taxon>
        <taxon>Amoebozoa</taxon>
        <taxon>Evosea</taxon>
        <taxon>Eumycetozoa</taxon>
        <taxon>Dictyostelia</taxon>
        <taxon>Dictyosteliales</taxon>
        <taxon>Dictyosteliaceae</taxon>
        <taxon>Dictyostelium</taxon>
    </lineage>
</organism>
<dbReference type="SUPFAM" id="SSF46785">
    <property type="entry name" value="Winged helix' DNA-binding domain"/>
    <property type="match status" value="1"/>
</dbReference>
<evidence type="ECO:0000256" key="8">
    <source>
        <dbReference type="ARBA" id="ARBA00022553"/>
    </source>
</evidence>
<dbReference type="PROSITE" id="PS01245">
    <property type="entry name" value="RIO1"/>
    <property type="match status" value="1"/>
</dbReference>
<comment type="similarity">
    <text evidence="3">Belongs to the protein kinase superfamily. RIO-type Ser/Thr kinase family.</text>
</comment>
<evidence type="ECO:0000256" key="10">
    <source>
        <dbReference type="ARBA" id="ARBA00022723"/>
    </source>
</evidence>
<dbReference type="Pfam" id="PF01163">
    <property type="entry name" value="RIO1"/>
    <property type="match status" value="1"/>
</dbReference>
<dbReference type="GO" id="GO:0005634">
    <property type="term" value="C:nucleus"/>
    <property type="evidence" value="ECO:0007669"/>
    <property type="project" value="TreeGrafter"/>
</dbReference>
<evidence type="ECO:0000313" key="21">
    <source>
        <dbReference type="EMBL" id="KAK5584627.1"/>
    </source>
</evidence>
<feature type="compositionally biased region" description="Basic and acidic residues" evidence="19">
    <location>
        <begin position="356"/>
        <end position="381"/>
    </location>
</feature>
<evidence type="ECO:0000256" key="13">
    <source>
        <dbReference type="ARBA" id="ARBA00022840"/>
    </source>
</evidence>
<evidence type="ECO:0000256" key="3">
    <source>
        <dbReference type="ARBA" id="ARBA00009196"/>
    </source>
</evidence>
<keyword evidence="22" id="KW-1185">Reference proteome</keyword>
<evidence type="ECO:0000256" key="17">
    <source>
        <dbReference type="ARBA" id="ARBA00068353"/>
    </source>
</evidence>
<evidence type="ECO:0000256" key="4">
    <source>
        <dbReference type="ARBA" id="ARBA00012513"/>
    </source>
</evidence>
<gene>
    <name evidence="21" type="ORF">RB653_006241</name>
</gene>
<dbReference type="FunFam" id="1.10.510.10:FF:000307">
    <property type="entry name" value="Serine/threonine-protein kinase RIO2"/>
    <property type="match status" value="1"/>
</dbReference>
<evidence type="ECO:0000256" key="11">
    <source>
        <dbReference type="ARBA" id="ARBA00022741"/>
    </source>
</evidence>
<dbReference type="SUPFAM" id="SSF56112">
    <property type="entry name" value="Protein kinase-like (PK-like)"/>
    <property type="match status" value="1"/>
</dbReference>
<reference evidence="21 22" key="1">
    <citation type="submission" date="2023-11" db="EMBL/GenBank/DDBJ databases">
        <title>Dfirmibasis_genome.</title>
        <authorList>
            <person name="Edelbroek B."/>
            <person name="Kjellin J."/>
            <person name="Jerlstrom-Hultqvist J."/>
            <person name="Soderbom F."/>
        </authorList>
    </citation>
    <scope>NUCLEOTIDE SEQUENCE [LARGE SCALE GENOMIC DNA]</scope>
    <source>
        <strain evidence="21 22">TNS-C-14</strain>
    </source>
</reference>
<dbReference type="GO" id="GO:0004674">
    <property type="term" value="F:protein serine/threonine kinase activity"/>
    <property type="evidence" value="ECO:0007669"/>
    <property type="project" value="UniProtKB-KW"/>
</dbReference>
<keyword evidence="6" id="KW-0690">Ribosome biogenesis</keyword>
<dbReference type="GO" id="GO:0005524">
    <property type="term" value="F:ATP binding"/>
    <property type="evidence" value="ECO:0007669"/>
    <property type="project" value="UniProtKB-KW"/>
</dbReference>
<dbReference type="EC" id="2.7.11.1" evidence="4"/>
<proteinExistence type="inferred from homology"/>
<dbReference type="PANTHER" id="PTHR45852:SF1">
    <property type="entry name" value="SERINE_THREONINE-PROTEIN KINASE RIO2"/>
    <property type="match status" value="1"/>
</dbReference>
<keyword evidence="8" id="KW-0597">Phosphoprotein</keyword>
<evidence type="ECO:0000256" key="18">
    <source>
        <dbReference type="ARBA" id="ARBA00068837"/>
    </source>
</evidence>
<keyword evidence="13" id="KW-0067">ATP-binding</keyword>
<dbReference type="InterPro" id="IPR018935">
    <property type="entry name" value="RIO_kinase_CS"/>
</dbReference>
<keyword evidence="5" id="KW-0963">Cytoplasm</keyword>
<keyword evidence="11" id="KW-0547">Nucleotide-binding</keyword>
<evidence type="ECO:0000256" key="12">
    <source>
        <dbReference type="ARBA" id="ARBA00022777"/>
    </source>
</evidence>
<dbReference type="SMART" id="SM00090">
    <property type="entry name" value="RIO"/>
    <property type="match status" value="1"/>
</dbReference>
<name>A0AAN7U9F1_9MYCE</name>
<dbReference type="Proteomes" id="UP001344447">
    <property type="component" value="Unassembled WGS sequence"/>
</dbReference>
<evidence type="ECO:0000256" key="16">
    <source>
        <dbReference type="ARBA" id="ARBA00048679"/>
    </source>
</evidence>
<dbReference type="InterPro" id="IPR036388">
    <property type="entry name" value="WH-like_DNA-bd_sf"/>
</dbReference>
<evidence type="ECO:0000256" key="6">
    <source>
        <dbReference type="ARBA" id="ARBA00022517"/>
    </source>
</evidence>
<sequence length="524" mass="61535">MKLDPKALRYLSKDDFRTLVAVEMGMKNHELVPVSLICTIASLKYGGTKKSIQTLHKFKLLFHDGRNYDGYKLTYLGYDFLALKTLVSRGVCSYVGNQIGVGKESDIYIVANDDNHEMVLKLHRLGRVSFKTIKNNRDYLRHRKSASWLYLSRLAALKEFAYMKALYENGFPVPTPIDYNRHCIVMSRARGYPLTQIVQLRHPSKVYSDLMNLIVKLASYGLIHGDFNEFNILINDEEEITLIDFPQMVSTSHLNAEMYFDRDVTCIRVFFEKRFDFIGERWPKFKDCQNIHSLDVEISASGFTRDMEKEFQDLSKQQDDEEEEFNNSSDDDDDDDEEDDDNENEDDDENNVDNDNEIKNSSKQEKHVKKEVEKVENNDTKEYDDEEEEEEEDEDEDEEEEEDSDSEESVEDNTPVIEEFKGLSLNKNRDFKFSNLKDEDYKAPIVLRKEFIENLDENQSVEPKKEKVELTEEEKQRRKEEKRQKMITDKVKRQLGKTMREKVSVRNNVKSRTKKEVQAHISSY</sequence>
<feature type="domain" description="RIO kinase" evidence="20">
    <location>
        <begin position="64"/>
        <end position="287"/>
    </location>
</feature>
<dbReference type="InterPro" id="IPR011009">
    <property type="entry name" value="Kinase-like_dom_sf"/>
</dbReference>
<evidence type="ECO:0000256" key="9">
    <source>
        <dbReference type="ARBA" id="ARBA00022679"/>
    </source>
</evidence>
<protein>
    <recommendedName>
        <fullName evidence="17">Serine/threonine-protein kinase RIO2</fullName>
        <ecNumber evidence="4">2.7.11.1</ecNumber>
    </recommendedName>
    <alternativeName>
        <fullName evidence="18">Serine/threonine-protein kinase rio2</fullName>
    </alternativeName>
</protein>
<dbReference type="PANTHER" id="PTHR45852">
    <property type="entry name" value="SER/THR-PROTEIN KINASE RIO2"/>
    <property type="match status" value="1"/>
</dbReference>
<dbReference type="GO" id="GO:0030688">
    <property type="term" value="C:preribosome, small subunit precursor"/>
    <property type="evidence" value="ECO:0007669"/>
    <property type="project" value="TreeGrafter"/>
</dbReference>
<dbReference type="InterPro" id="IPR018934">
    <property type="entry name" value="RIO_dom"/>
</dbReference>
<keyword evidence="14" id="KW-0460">Magnesium</keyword>
<dbReference type="GO" id="GO:0005829">
    <property type="term" value="C:cytosol"/>
    <property type="evidence" value="ECO:0007669"/>
    <property type="project" value="TreeGrafter"/>
</dbReference>
<accession>A0AAN7U9F1</accession>
<evidence type="ECO:0000256" key="2">
    <source>
        <dbReference type="ARBA" id="ARBA00004496"/>
    </source>
</evidence>
<keyword evidence="10" id="KW-0479">Metal-binding</keyword>
<evidence type="ECO:0000256" key="7">
    <source>
        <dbReference type="ARBA" id="ARBA00022527"/>
    </source>
</evidence>
<keyword evidence="9" id="KW-0808">Transferase</keyword>
<dbReference type="Gene3D" id="3.30.200.20">
    <property type="entry name" value="Phosphorylase Kinase, domain 1"/>
    <property type="match status" value="1"/>
</dbReference>
<dbReference type="GO" id="GO:0030490">
    <property type="term" value="P:maturation of SSU-rRNA"/>
    <property type="evidence" value="ECO:0007669"/>
    <property type="project" value="TreeGrafter"/>
</dbReference>
<dbReference type="InterPro" id="IPR000687">
    <property type="entry name" value="RIO_kinase"/>
</dbReference>
<dbReference type="Pfam" id="PF09202">
    <property type="entry name" value="Rio2_N"/>
    <property type="match status" value="1"/>
</dbReference>
<dbReference type="EMBL" id="JAVFKY010000001">
    <property type="protein sequence ID" value="KAK5584627.1"/>
    <property type="molecule type" value="Genomic_DNA"/>
</dbReference>
<keyword evidence="12" id="KW-0418">Kinase</keyword>
<comment type="caution">
    <text evidence="21">The sequence shown here is derived from an EMBL/GenBank/DDBJ whole genome shotgun (WGS) entry which is preliminary data.</text>
</comment>
<dbReference type="InterPro" id="IPR036390">
    <property type="entry name" value="WH_DNA-bd_sf"/>
</dbReference>
<dbReference type="FunFam" id="3.30.200.20:FF:000052">
    <property type="entry name" value="Serine/threonine-protein kinase RIO2"/>
    <property type="match status" value="1"/>
</dbReference>
<comment type="cofactor">
    <cofactor evidence="1">
        <name>Mg(2+)</name>
        <dbReference type="ChEBI" id="CHEBI:18420"/>
    </cofactor>
</comment>
<dbReference type="InterPro" id="IPR030484">
    <property type="entry name" value="Rio2"/>
</dbReference>
<dbReference type="CDD" id="cd05144">
    <property type="entry name" value="RIO2_C"/>
    <property type="match status" value="1"/>
</dbReference>
<dbReference type="InterPro" id="IPR015285">
    <property type="entry name" value="RIO2_wHTH_N"/>
</dbReference>
<feature type="region of interest" description="Disordered" evidence="19">
    <location>
        <begin position="312"/>
        <end position="429"/>
    </location>
</feature>
<feature type="compositionally biased region" description="Acidic residues" evidence="19">
    <location>
        <begin position="319"/>
        <end position="355"/>
    </location>
</feature>
<dbReference type="FunFam" id="1.10.10.10:FF:000053">
    <property type="entry name" value="Serine/threonine-protein kinase RIO2"/>
    <property type="match status" value="1"/>
</dbReference>
<comment type="catalytic activity">
    <reaction evidence="16">
        <text>L-seryl-[protein] + ATP = O-phospho-L-seryl-[protein] + ADP + H(+)</text>
        <dbReference type="Rhea" id="RHEA:17989"/>
        <dbReference type="Rhea" id="RHEA-COMP:9863"/>
        <dbReference type="Rhea" id="RHEA-COMP:11604"/>
        <dbReference type="ChEBI" id="CHEBI:15378"/>
        <dbReference type="ChEBI" id="CHEBI:29999"/>
        <dbReference type="ChEBI" id="CHEBI:30616"/>
        <dbReference type="ChEBI" id="CHEBI:83421"/>
        <dbReference type="ChEBI" id="CHEBI:456216"/>
        <dbReference type="EC" id="2.7.11.1"/>
    </reaction>
</comment>
<evidence type="ECO:0000313" key="22">
    <source>
        <dbReference type="Proteomes" id="UP001344447"/>
    </source>
</evidence>